<dbReference type="PANTHER" id="PTHR11671">
    <property type="entry name" value="V-TYPE ATP SYNTHASE SUBUNIT D"/>
    <property type="match status" value="1"/>
</dbReference>
<dbReference type="OrthoDB" id="9781718at2"/>
<evidence type="ECO:0000256" key="4">
    <source>
        <dbReference type="HAMAP-Rule" id="MF_00271"/>
    </source>
</evidence>
<dbReference type="Gene3D" id="1.10.287.3240">
    <property type="match status" value="1"/>
</dbReference>
<dbReference type="RefSeq" id="WP_026390836.1">
    <property type="nucleotide sequence ID" value="NZ_LR215048.1"/>
</dbReference>
<dbReference type="GO" id="GO:0046961">
    <property type="term" value="F:proton-transporting ATPase activity, rotational mechanism"/>
    <property type="evidence" value="ECO:0007669"/>
    <property type="project" value="InterPro"/>
</dbReference>
<keyword evidence="6" id="KW-1185">Reference proteome</keyword>
<dbReference type="EMBL" id="LR215048">
    <property type="protein sequence ID" value="VEU80492.1"/>
    <property type="molecule type" value="Genomic_DNA"/>
</dbReference>
<evidence type="ECO:0000256" key="2">
    <source>
        <dbReference type="ARBA" id="ARBA00022448"/>
    </source>
</evidence>
<keyword evidence="4" id="KW-0066">ATP synthesis</keyword>
<comment type="similarity">
    <text evidence="1 4">Belongs to the V-ATPase D subunit family.</text>
</comment>
<dbReference type="NCBIfam" id="TIGR00309">
    <property type="entry name" value="V_ATPase_subD"/>
    <property type="match status" value="1"/>
</dbReference>
<sequence length="201" mass="23045">MSNQVVPTKGNLLNIKKSYELASLGQDLMERKKNILMREMMTLLDKVAKIRDEISDTYKKAYRLLQEANITLGIVDEIAKAVPVDNGLSVSYESIMGVDIPKIHHNKQEIKLSYGLSSTNSKFDQAFQAFQKVKELTILLAEIDNSAYRIANGIRKSQKRTNALKNIVMPDLEEQIKTITNVLEEREREEFSRMKVIKNRK</sequence>
<keyword evidence="2 4" id="KW-0813">Transport</keyword>
<keyword evidence="4" id="KW-0375">Hydrogen ion transport</keyword>
<dbReference type="KEGG" id="aaxa:NCTC10138_00865"/>
<dbReference type="Proteomes" id="UP000289841">
    <property type="component" value="Chromosome"/>
</dbReference>
<comment type="function">
    <text evidence="4">Produces ATP from ADP in the presence of a proton gradient across the membrane.</text>
</comment>
<proteinExistence type="inferred from homology"/>
<dbReference type="HAMAP" id="MF_00271">
    <property type="entry name" value="ATP_synth_D_arch"/>
    <property type="match status" value="1"/>
</dbReference>
<evidence type="ECO:0000256" key="1">
    <source>
        <dbReference type="ARBA" id="ARBA00005850"/>
    </source>
</evidence>
<dbReference type="GO" id="GO:0005524">
    <property type="term" value="F:ATP binding"/>
    <property type="evidence" value="ECO:0007669"/>
    <property type="project" value="UniProtKB-UniRule"/>
</dbReference>
<reference evidence="5 6" key="1">
    <citation type="submission" date="2019-01" db="EMBL/GenBank/DDBJ databases">
        <authorList>
            <consortium name="Pathogen Informatics"/>
        </authorList>
    </citation>
    <scope>NUCLEOTIDE SEQUENCE [LARGE SCALE GENOMIC DNA]</scope>
    <source>
        <strain evidence="5 6">NCTC10138</strain>
    </source>
</reference>
<evidence type="ECO:0000313" key="5">
    <source>
        <dbReference type="EMBL" id="VEU80492.1"/>
    </source>
</evidence>
<dbReference type="GO" id="GO:0042777">
    <property type="term" value="P:proton motive force-driven plasma membrane ATP synthesis"/>
    <property type="evidence" value="ECO:0007669"/>
    <property type="project" value="UniProtKB-UniRule"/>
</dbReference>
<evidence type="ECO:0000256" key="3">
    <source>
        <dbReference type="ARBA" id="ARBA00023065"/>
    </source>
</evidence>
<accession>A0A449BDI6</accession>
<protein>
    <recommendedName>
        <fullName evidence="4">V-type ATP synthase subunit D</fullName>
    </recommendedName>
    <alternativeName>
        <fullName evidence="4">V-ATPase subunit D</fullName>
    </alternativeName>
</protein>
<dbReference type="GO" id="GO:0046933">
    <property type="term" value="F:proton-transporting ATP synthase activity, rotational mechanism"/>
    <property type="evidence" value="ECO:0007669"/>
    <property type="project" value="UniProtKB-UniRule"/>
</dbReference>
<dbReference type="Pfam" id="PF01813">
    <property type="entry name" value="ATP-synt_D"/>
    <property type="match status" value="1"/>
</dbReference>
<gene>
    <name evidence="5" type="primary">ntpD_3</name>
    <name evidence="4" type="synonym">atpD</name>
    <name evidence="5" type="ORF">NCTC10138_00865</name>
</gene>
<dbReference type="AlphaFoldDB" id="A0A449BDI6"/>
<keyword evidence="3 4" id="KW-0406">Ion transport</keyword>
<dbReference type="STRING" id="1278311.GCA_000428705_01392"/>
<evidence type="ECO:0000313" key="6">
    <source>
        <dbReference type="Proteomes" id="UP000289841"/>
    </source>
</evidence>
<organism evidence="5 6">
    <name type="scientific">Haploplasma axanthum</name>
    <name type="common">Acholeplasma axanthum</name>
    <dbReference type="NCBI Taxonomy" id="29552"/>
    <lineage>
        <taxon>Bacteria</taxon>
        <taxon>Bacillati</taxon>
        <taxon>Mycoplasmatota</taxon>
        <taxon>Mollicutes</taxon>
        <taxon>Acholeplasmatales</taxon>
        <taxon>Acholeplasmataceae</taxon>
        <taxon>Haploplasma</taxon>
    </lineage>
</organism>
<dbReference type="InterPro" id="IPR002699">
    <property type="entry name" value="V_ATPase_D"/>
</dbReference>
<name>A0A449BDI6_HAPAX</name>